<dbReference type="InterPro" id="IPR011006">
    <property type="entry name" value="CheY-like_superfamily"/>
</dbReference>
<dbReference type="InterPro" id="IPR050595">
    <property type="entry name" value="Bact_response_regulator"/>
</dbReference>
<comment type="caution">
    <text evidence="4">The sequence shown here is derived from an EMBL/GenBank/DDBJ whole genome shotgun (WGS) entry which is preliminary data.</text>
</comment>
<name>A0A6N7PF49_9BACT</name>
<organism evidence="4 5">
    <name type="scientific">Polyangium spumosum</name>
    <dbReference type="NCBI Taxonomy" id="889282"/>
    <lineage>
        <taxon>Bacteria</taxon>
        <taxon>Pseudomonadati</taxon>
        <taxon>Myxococcota</taxon>
        <taxon>Polyangia</taxon>
        <taxon>Polyangiales</taxon>
        <taxon>Polyangiaceae</taxon>
        <taxon>Polyangium</taxon>
    </lineage>
</organism>
<protein>
    <submittedName>
        <fullName evidence="4">Response regulator</fullName>
    </submittedName>
</protein>
<dbReference type="EMBL" id="WJIE01000001">
    <property type="protein sequence ID" value="MRG90683.1"/>
    <property type="molecule type" value="Genomic_DNA"/>
</dbReference>
<comment type="caution">
    <text evidence="2">Lacks conserved residue(s) required for the propagation of feature annotation.</text>
</comment>
<dbReference type="PANTHER" id="PTHR44591">
    <property type="entry name" value="STRESS RESPONSE REGULATOR PROTEIN 1"/>
    <property type="match status" value="1"/>
</dbReference>
<dbReference type="GO" id="GO:0000160">
    <property type="term" value="P:phosphorelay signal transduction system"/>
    <property type="evidence" value="ECO:0007669"/>
    <property type="project" value="InterPro"/>
</dbReference>
<dbReference type="PROSITE" id="PS50110">
    <property type="entry name" value="RESPONSE_REGULATORY"/>
    <property type="match status" value="1"/>
</dbReference>
<evidence type="ECO:0000259" key="3">
    <source>
        <dbReference type="PROSITE" id="PS50110"/>
    </source>
</evidence>
<keyword evidence="1" id="KW-0597">Phosphoprotein</keyword>
<proteinExistence type="predicted"/>
<dbReference type="OrthoDB" id="9800897at2"/>
<dbReference type="PANTHER" id="PTHR44591:SF23">
    <property type="entry name" value="CHEY SUBFAMILY"/>
    <property type="match status" value="1"/>
</dbReference>
<reference evidence="4 5" key="1">
    <citation type="submission" date="2019-10" db="EMBL/GenBank/DDBJ databases">
        <title>A soil myxobacterium in the family Polyangiaceae.</title>
        <authorList>
            <person name="Li Y."/>
            <person name="Wang J."/>
        </authorList>
    </citation>
    <scope>NUCLEOTIDE SEQUENCE [LARGE SCALE GENOMIC DNA]</scope>
    <source>
        <strain evidence="4 5">DSM 14734</strain>
    </source>
</reference>
<dbReference type="Gene3D" id="3.40.50.2300">
    <property type="match status" value="1"/>
</dbReference>
<evidence type="ECO:0000256" key="1">
    <source>
        <dbReference type="ARBA" id="ARBA00022553"/>
    </source>
</evidence>
<gene>
    <name evidence="4" type="ORF">GF068_01910</name>
</gene>
<sequence>MACQRPVEDGGKALLLIVERDPAVRRLERFFLEDAGFCVELAEDGLDGLNRARALRPAIVITEILLPRVDGLSVCRALKAEPSTRKMAILVFSVLAAEERAIEAGADAFLRKPIDDGLLIGTVRRLLARGGSEEGPT</sequence>
<dbReference type="SMART" id="SM00448">
    <property type="entry name" value="REC"/>
    <property type="match status" value="1"/>
</dbReference>
<dbReference type="InterPro" id="IPR001789">
    <property type="entry name" value="Sig_transdc_resp-reg_receiver"/>
</dbReference>
<keyword evidence="5" id="KW-1185">Reference proteome</keyword>
<dbReference type="AlphaFoldDB" id="A0A6N7PF49"/>
<accession>A0A6N7PF49</accession>
<evidence type="ECO:0000313" key="5">
    <source>
        <dbReference type="Proteomes" id="UP000440224"/>
    </source>
</evidence>
<dbReference type="Pfam" id="PF00072">
    <property type="entry name" value="Response_reg"/>
    <property type="match status" value="1"/>
</dbReference>
<feature type="domain" description="Response regulatory" evidence="3">
    <location>
        <begin position="14"/>
        <end position="127"/>
    </location>
</feature>
<dbReference type="SUPFAM" id="SSF52172">
    <property type="entry name" value="CheY-like"/>
    <property type="match status" value="1"/>
</dbReference>
<dbReference type="Proteomes" id="UP000440224">
    <property type="component" value="Unassembled WGS sequence"/>
</dbReference>
<dbReference type="RefSeq" id="WP_153817570.1">
    <property type="nucleotide sequence ID" value="NZ_WJIE01000001.1"/>
</dbReference>
<evidence type="ECO:0000256" key="2">
    <source>
        <dbReference type="PROSITE-ProRule" id="PRU00169"/>
    </source>
</evidence>
<evidence type="ECO:0000313" key="4">
    <source>
        <dbReference type="EMBL" id="MRG90683.1"/>
    </source>
</evidence>